<comment type="caution">
    <text evidence="2">The sequence shown here is derived from an EMBL/GenBank/DDBJ whole genome shotgun (WGS) entry which is preliminary data.</text>
</comment>
<dbReference type="RefSeq" id="WP_344696357.1">
    <property type="nucleotide sequence ID" value="NZ_BAABBR010000001.1"/>
</dbReference>
<organism evidence="2 3">
    <name type="scientific">Sphingomonas rosea</name>
    <dbReference type="NCBI Taxonomy" id="335605"/>
    <lineage>
        <taxon>Bacteria</taxon>
        <taxon>Pseudomonadati</taxon>
        <taxon>Pseudomonadota</taxon>
        <taxon>Alphaproteobacteria</taxon>
        <taxon>Sphingomonadales</taxon>
        <taxon>Sphingomonadaceae</taxon>
        <taxon>Sphingomonas</taxon>
    </lineage>
</organism>
<feature type="transmembrane region" description="Helical" evidence="1">
    <location>
        <begin position="284"/>
        <end position="303"/>
    </location>
</feature>
<name>A0ABP7U361_9SPHN</name>
<feature type="transmembrane region" description="Helical" evidence="1">
    <location>
        <begin position="231"/>
        <end position="252"/>
    </location>
</feature>
<keyword evidence="1" id="KW-0812">Transmembrane</keyword>
<feature type="transmembrane region" description="Helical" evidence="1">
    <location>
        <begin position="194"/>
        <end position="219"/>
    </location>
</feature>
<feature type="transmembrane region" description="Helical" evidence="1">
    <location>
        <begin position="113"/>
        <end position="132"/>
    </location>
</feature>
<accession>A0ABP7U361</accession>
<evidence type="ECO:0000313" key="3">
    <source>
        <dbReference type="Proteomes" id="UP001424459"/>
    </source>
</evidence>
<keyword evidence="1" id="KW-1133">Transmembrane helix</keyword>
<sequence length="489" mass="54762">MASVTQDGWWQRARGALMAGDTPENRFAPDRLDAYSRELQSALPLFFAFLIAFALNLFMDGDTGWHLGAGHWVVEHRAVPTVDPFSHTMPGKAWMAHEWLAEVLMVGAEWLRGWAAITVLYAASAAFTFWLLAREAFRHLPARYAVTAVALAAGILFPFTLARPHMLAWSLLALWTVILLRAREERRAPPLAAALLMAIWANLHASYIVAFGLAGLFALESLIENPRDTRLLGRWAAFGLLALGIAVFATPFGPEHFLYPFEVSNMKALAVISEWRRSVLTRDIGFTALLVVMVGVVALRWRTVPPLRFLLLAGLAAMALLHARHQMLFAIVGLLVLMPMVDPATSPRRPLPRTAWFLPLLLLVFAARLAIPYQFKEHSSYPLTLLAKVPAELRAQPVYNEYSQGGPLVMIGVRPYIDGRADMYGDDFTFRAKAITAGDISKFREDVTRFGIRWAVLENTNGLTKKLLKEPGWRLFARDRHASIFVRTR</sequence>
<proteinExistence type="predicted"/>
<protein>
    <recommendedName>
        <fullName evidence="4">Glycosyltransferase RgtA/B/C/D-like domain-containing protein</fullName>
    </recommendedName>
</protein>
<keyword evidence="3" id="KW-1185">Reference proteome</keyword>
<feature type="transmembrane region" description="Helical" evidence="1">
    <location>
        <begin position="41"/>
        <end position="59"/>
    </location>
</feature>
<feature type="transmembrane region" description="Helical" evidence="1">
    <location>
        <begin position="356"/>
        <end position="375"/>
    </location>
</feature>
<evidence type="ECO:0008006" key="4">
    <source>
        <dbReference type="Google" id="ProtNLM"/>
    </source>
</evidence>
<keyword evidence="1" id="KW-0472">Membrane</keyword>
<reference evidence="3" key="1">
    <citation type="journal article" date="2019" name="Int. J. Syst. Evol. Microbiol.">
        <title>The Global Catalogue of Microorganisms (GCM) 10K type strain sequencing project: providing services to taxonomists for standard genome sequencing and annotation.</title>
        <authorList>
            <consortium name="The Broad Institute Genomics Platform"/>
            <consortium name="The Broad Institute Genome Sequencing Center for Infectious Disease"/>
            <person name="Wu L."/>
            <person name="Ma J."/>
        </authorList>
    </citation>
    <scope>NUCLEOTIDE SEQUENCE [LARGE SCALE GENOMIC DNA]</scope>
    <source>
        <strain evidence="3">JCM 17564</strain>
    </source>
</reference>
<gene>
    <name evidence="2" type="ORF">GCM10022281_14400</name>
</gene>
<dbReference type="EMBL" id="BAABBR010000001">
    <property type="protein sequence ID" value="GAA4035199.1"/>
    <property type="molecule type" value="Genomic_DNA"/>
</dbReference>
<evidence type="ECO:0000256" key="1">
    <source>
        <dbReference type="SAM" id="Phobius"/>
    </source>
</evidence>
<dbReference type="Proteomes" id="UP001424459">
    <property type="component" value="Unassembled WGS sequence"/>
</dbReference>
<evidence type="ECO:0000313" key="2">
    <source>
        <dbReference type="EMBL" id="GAA4035199.1"/>
    </source>
</evidence>
<feature type="transmembrane region" description="Helical" evidence="1">
    <location>
        <begin position="144"/>
        <end position="160"/>
    </location>
</feature>